<name>A0ABQ4D2T5_9ACTN</name>
<comment type="caution">
    <text evidence="1">The sequence shown here is derived from an EMBL/GenBank/DDBJ whole genome shotgun (WGS) entry which is preliminary data.</text>
</comment>
<reference evidence="1 2" key="1">
    <citation type="submission" date="2021-01" db="EMBL/GenBank/DDBJ databases">
        <title>Whole genome shotgun sequence of Asanoa siamensis NBRC 107932.</title>
        <authorList>
            <person name="Komaki H."/>
            <person name="Tamura T."/>
        </authorList>
    </citation>
    <scope>NUCLEOTIDE SEQUENCE [LARGE SCALE GENOMIC DNA]</scope>
    <source>
        <strain evidence="1 2">NBRC 107932</strain>
    </source>
</reference>
<dbReference type="InterPro" id="IPR028994">
    <property type="entry name" value="Integrin_alpha_N"/>
</dbReference>
<evidence type="ECO:0000313" key="2">
    <source>
        <dbReference type="Proteomes" id="UP000604117"/>
    </source>
</evidence>
<organism evidence="1 2">
    <name type="scientific">Asanoa siamensis</name>
    <dbReference type="NCBI Taxonomy" id="926357"/>
    <lineage>
        <taxon>Bacteria</taxon>
        <taxon>Bacillati</taxon>
        <taxon>Actinomycetota</taxon>
        <taxon>Actinomycetes</taxon>
        <taxon>Micromonosporales</taxon>
        <taxon>Micromonosporaceae</taxon>
        <taxon>Asanoa</taxon>
    </lineage>
</organism>
<dbReference type="SUPFAM" id="SSF69318">
    <property type="entry name" value="Integrin alpha N-terminal domain"/>
    <property type="match status" value="1"/>
</dbReference>
<dbReference type="PANTHER" id="PTHR39431">
    <property type="entry name" value="FRPA/C-RELATED PROTEIN"/>
    <property type="match status" value="1"/>
</dbReference>
<accession>A0ABQ4D2T5</accession>
<sequence>MLAGFETGWVESHMNNLNCGDSDSLGVFQQRPSQGWGTPQQIMNVTYAANKFFDVGEVEDRNCASCTAGQIAQRVQRSAHPERYDAAEAKARALLAEARRGGFDDIGVYRPAEARFYLKGGEIVHLGNPHYEPLMGDWNGDGVDTPGVFRRDQRTFFLKNTNTSGDADGAYALGNSTDIPVAGDWDGNGTTGIGVFRPSTGTFYLKNRFEHSGNAEITAVFGTAGDIPIAGDWDGNGTETIGVYRPSTRTFYLRNANSTGGSNGQFTFGNPGDVPITGDWNGDGYDTIGVYRPANGYFYLKNANSSGGAANLTVHYGSPGDRPISGRWR</sequence>
<dbReference type="EMBL" id="BONE01000090">
    <property type="protein sequence ID" value="GIF77437.1"/>
    <property type="molecule type" value="Genomic_DNA"/>
</dbReference>
<proteinExistence type="predicted"/>
<dbReference type="Proteomes" id="UP000604117">
    <property type="component" value="Unassembled WGS sequence"/>
</dbReference>
<evidence type="ECO:0000313" key="1">
    <source>
        <dbReference type="EMBL" id="GIF77437.1"/>
    </source>
</evidence>
<dbReference type="PANTHER" id="PTHR39431:SF1">
    <property type="entry name" value="FRPA_C-RELATED PROTEIN"/>
    <property type="match status" value="1"/>
</dbReference>
<gene>
    <name evidence="1" type="ORF">Asi02nite_69550</name>
</gene>
<protein>
    <submittedName>
        <fullName evidence="1">Uncharacterized protein</fullName>
    </submittedName>
</protein>
<keyword evidence="2" id="KW-1185">Reference proteome</keyword>